<dbReference type="Pfam" id="PF01817">
    <property type="entry name" value="CM_2"/>
    <property type="match status" value="1"/>
</dbReference>
<protein>
    <recommendedName>
        <fullName evidence="3">chorismate mutase</fullName>
        <ecNumber evidence="3">5.4.99.5</ecNumber>
    </recommendedName>
</protein>
<dbReference type="InterPro" id="IPR001086">
    <property type="entry name" value="Preph_deHydtase"/>
</dbReference>
<dbReference type="Pfam" id="PF00800">
    <property type="entry name" value="PDT"/>
    <property type="match status" value="1"/>
</dbReference>
<keyword evidence="6" id="KW-0057">Aromatic amino acid biosynthesis</keyword>
<accession>A9V4X1</accession>
<dbReference type="GO" id="GO:0004106">
    <property type="term" value="F:chorismate mutase activity"/>
    <property type="evidence" value="ECO:0000318"/>
    <property type="project" value="GO_Central"/>
</dbReference>
<dbReference type="eggNOG" id="KOG0795">
    <property type="taxonomic scope" value="Eukaryota"/>
</dbReference>
<dbReference type="GO" id="GO:0009094">
    <property type="term" value="P:L-phenylalanine biosynthetic process"/>
    <property type="evidence" value="ECO:0007669"/>
    <property type="project" value="InterPro"/>
</dbReference>
<dbReference type="GO" id="GO:0046417">
    <property type="term" value="P:chorismate metabolic process"/>
    <property type="evidence" value="ECO:0007669"/>
    <property type="project" value="InterPro"/>
</dbReference>
<dbReference type="AlphaFoldDB" id="A9V4X1"/>
<evidence type="ECO:0000259" key="9">
    <source>
        <dbReference type="Pfam" id="PF01817"/>
    </source>
</evidence>
<organism evidence="10 11">
    <name type="scientific">Monosiga brevicollis</name>
    <name type="common">Choanoflagellate</name>
    <dbReference type="NCBI Taxonomy" id="81824"/>
    <lineage>
        <taxon>Eukaryota</taxon>
        <taxon>Choanoflagellata</taxon>
        <taxon>Craspedida</taxon>
        <taxon>Salpingoecidae</taxon>
        <taxon>Monosiga</taxon>
    </lineage>
</organism>
<dbReference type="InterPro" id="IPR037039">
    <property type="entry name" value="CM_AroQ_sf_eucaryotic"/>
</dbReference>
<keyword evidence="4" id="KW-0963">Cytoplasm</keyword>
<dbReference type="InterPro" id="IPR008238">
    <property type="entry name" value="Chorismate_mutase_AroQ_euk"/>
</dbReference>
<feature type="domain" description="Chorismate mutase" evidence="9">
    <location>
        <begin position="149"/>
        <end position="270"/>
    </location>
</feature>
<dbReference type="SUPFAM" id="SSF48600">
    <property type="entry name" value="Chorismate mutase II"/>
    <property type="match status" value="1"/>
</dbReference>
<dbReference type="KEGG" id="mbr:MONBRDRAFT_10005"/>
<dbReference type="PANTHER" id="PTHR21145">
    <property type="entry name" value="CHORISMATE MUTASE"/>
    <property type="match status" value="1"/>
</dbReference>
<evidence type="ECO:0000313" key="11">
    <source>
        <dbReference type="Proteomes" id="UP000001357"/>
    </source>
</evidence>
<keyword evidence="5" id="KW-0028">Amino-acid biosynthesis</keyword>
<dbReference type="EC" id="5.4.99.5" evidence="3"/>
<dbReference type="InterPro" id="IPR036263">
    <property type="entry name" value="Chorismate_II_sf"/>
</dbReference>
<keyword evidence="7" id="KW-0413">Isomerase</keyword>
<dbReference type="InParanoid" id="A9V4X1"/>
<evidence type="ECO:0000256" key="2">
    <source>
        <dbReference type="ARBA" id="ARBA00004817"/>
    </source>
</evidence>
<dbReference type="GO" id="GO:0005737">
    <property type="term" value="C:cytoplasm"/>
    <property type="evidence" value="ECO:0000318"/>
    <property type="project" value="GO_Central"/>
</dbReference>
<reference evidence="10 11" key="1">
    <citation type="journal article" date="2008" name="Nature">
        <title>The genome of the choanoflagellate Monosiga brevicollis and the origin of metazoans.</title>
        <authorList>
            <consortium name="JGI Sequencing"/>
            <person name="King N."/>
            <person name="Westbrook M.J."/>
            <person name="Young S.L."/>
            <person name="Kuo A."/>
            <person name="Abedin M."/>
            <person name="Chapman J."/>
            <person name="Fairclough S."/>
            <person name="Hellsten U."/>
            <person name="Isogai Y."/>
            <person name="Letunic I."/>
            <person name="Marr M."/>
            <person name="Pincus D."/>
            <person name="Putnam N."/>
            <person name="Rokas A."/>
            <person name="Wright K.J."/>
            <person name="Zuzow R."/>
            <person name="Dirks W."/>
            <person name="Good M."/>
            <person name="Goodstein D."/>
            <person name="Lemons D."/>
            <person name="Li W."/>
            <person name="Lyons J.B."/>
            <person name="Morris A."/>
            <person name="Nichols S."/>
            <person name="Richter D.J."/>
            <person name="Salamov A."/>
            <person name="Bork P."/>
            <person name="Lim W.A."/>
            <person name="Manning G."/>
            <person name="Miller W.T."/>
            <person name="McGinnis W."/>
            <person name="Shapiro H."/>
            <person name="Tjian R."/>
            <person name="Grigoriev I.V."/>
            <person name="Rokhsar D."/>
        </authorList>
    </citation>
    <scope>NUCLEOTIDE SEQUENCE [LARGE SCALE GENOMIC DNA]</scope>
    <source>
        <strain evidence="11">MX1 / ATCC 50154</strain>
    </source>
</reference>
<dbReference type="EMBL" id="CH991559">
    <property type="protein sequence ID" value="EDQ87529.1"/>
    <property type="molecule type" value="Genomic_DNA"/>
</dbReference>
<keyword evidence="11" id="KW-1185">Reference proteome</keyword>
<dbReference type="STRING" id="81824.A9V4X1"/>
<evidence type="ECO:0000259" key="8">
    <source>
        <dbReference type="Pfam" id="PF00800"/>
    </source>
</evidence>
<proteinExistence type="predicted"/>
<evidence type="ECO:0000256" key="5">
    <source>
        <dbReference type="ARBA" id="ARBA00022605"/>
    </source>
</evidence>
<dbReference type="NCBIfam" id="TIGR01802">
    <property type="entry name" value="CM_pl-yst"/>
    <property type="match status" value="1"/>
</dbReference>
<gene>
    <name evidence="10" type="ORF">MONBRDRAFT_10005</name>
</gene>
<comment type="subcellular location">
    <subcellularLocation>
        <location evidence="1">Cytoplasm</location>
    </subcellularLocation>
</comment>
<dbReference type="UniPathway" id="UPA00120">
    <property type="reaction ID" value="UER00203"/>
</dbReference>
<dbReference type="Gene3D" id="1.10.590.10">
    <property type="entry name" value="Chorismate mutase, AroQ class superfamily, eukaryotic"/>
    <property type="match status" value="1"/>
</dbReference>
<dbReference type="GO" id="GO:0009073">
    <property type="term" value="P:aromatic amino acid family biosynthetic process"/>
    <property type="evidence" value="ECO:0000318"/>
    <property type="project" value="GO_Central"/>
</dbReference>
<evidence type="ECO:0000256" key="3">
    <source>
        <dbReference type="ARBA" id="ARBA00012404"/>
    </source>
</evidence>
<evidence type="ECO:0000256" key="7">
    <source>
        <dbReference type="ARBA" id="ARBA00023235"/>
    </source>
</evidence>
<dbReference type="RefSeq" id="XP_001747789.1">
    <property type="nucleotide sequence ID" value="XM_001747737.1"/>
</dbReference>
<sequence>MAATAATAAGSGELSLQDLRDYLLRLEETIIFALIERAHFARNDRIYRRGEGSVWEASSTHSALGQQYSFLEYFLRETERIQALLGRYNAEDENPFFPALTPSSFLPPRSSANFLKPNRINYNAKVLDQYLNEIVPSICAAGDDGHYGSSADADIICLQAISKRVHYGKQVAEVKFREQREAYTQLIRARDTDGLMRLLTNQAVEDRLLRRVRLKAATYGQEISDVPRPAPPNSTATDAASAAATAFKIDPDLPERIYRELLIPLTKDIEVEYLLQRLDEQCTVAYLGPPGTHCLRAAQACFSQGEDLLACDSIDNITKVYSHANVLVECQALLADMNLSDKCVPVASTAEGAQRAAEDPHAAALVSELALEMHPDLRVLRHDMQGAGAENRTRFLIISRHLQLYVFRPSAAEQLYSLTSHSCSAAVHIGCA</sequence>
<dbReference type="GO" id="GO:0004664">
    <property type="term" value="F:prephenate dehydratase activity"/>
    <property type="evidence" value="ECO:0007669"/>
    <property type="project" value="InterPro"/>
</dbReference>
<dbReference type="InterPro" id="IPR002701">
    <property type="entry name" value="CM_II_prokaryot"/>
</dbReference>
<evidence type="ECO:0000256" key="1">
    <source>
        <dbReference type="ARBA" id="ARBA00004496"/>
    </source>
</evidence>
<dbReference type="Gene3D" id="3.40.190.10">
    <property type="entry name" value="Periplasmic binding protein-like II"/>
    <property type="match status" value="1"/>
</dbReference>
<dbReference type="PROSITE" id="PS51169">
    <property type="entry name" value="CHORISMATE_MUT_3"/>
    <property type="match status" value="1"/>
</dbReference>
<name>A9V4X1_MONBE</name>
<evidence type="ECO:0000256" key="6">
    <source>
        <dbReference type="ARBA" id="ARBA00023141"/>
    </source>
</evidence>
<comment type="pathway">
    <text evidence="2">Metabolic intermediate biosynthesis; prephenate biosynthesis; prephenate from chorismate: step 1/1.</text>
</comment>
<dbReference type="SUPFAM" id="SSF53850">
    <property type="entry name" value="Periplasmic binding protein-like II"/>
    <property type="match status" value="1"/>
</dbReference>
<dbReference type="PANTHER" id="PTHR21145:SF12">
    <property type="entry name" value="CHORISMATE MUTASE"/>
    <property type="match status" value="1"/>
</dbReference>
<dbReference type="Proteomes" id="UP000001357">
    <property type="component" value="Unassembled WGS sequence"/>
</dbReference>
<evidence type="ECO:0000313" key="10">
    <source>
        <dbReference type="EMBL" id="EDQ87529.1"/>
    </source>
</evidence>
<dbReference type="GeneID" id="5892953"/>
<evidence type="ECO:0000256" key="4">
    <source>
        <dbReference type="ARBA" id="ARBA00022490"/>
    </source>
</evidence>
<feature type="domain" description="Prephenate dehydratase" evidence="8">
    <location>
        <begin position="313"/>
        <end position="401"/>
    </location>
</feature>